<feature type="transmembrane region" description="Helical" evidence="1">
    <location>
        <begin position="483"/>
        <end position="506"/>
    </location>
</feature>
<sequence length="539" mass="60168">MPESRSMASSSRLGSASIAARTSSKLSLWHSAIQDLLQRGTWAQAMRVQRMLIRNAIGSIACAWAANTCYSTGNIFSSKSSRDQSRYELIVANVVWCGVLYAITIVLAHVPAMLTQRFISLPRRRPTILYCVKELAWGSGPWLTAAVLLMFGLGELIAWLSQSYGISKFKLEFYGIIICNHIMNTSVILTARKIYFQKTREGKDRLDRRRQKRKTPVIAIGFLMNSRVSPMPSDIVPMYISPSFWRGYVNSAISCLPVFLAGGYVQLLSQMRIAEQSSIVVACFMTLSTLAKLVLQESAKHLVIKKRIRSIRVMCILVAVPTVLIDTQARIVLLGMQDTDLAAAGIFGMAILEIFVRVGKAFAVTYSIRRRQGYVREYTKPPVQVQSPGRASRASIQQSVTDRRCSSVVTKQIGFELWRHQRQAYHTAELNADMYAEYIAIGCSASILFFYSNHPHYSLLRPLDASMSESEVAARKMSQLYKLLLQVVVEIVVDYTSIVLEITAGIEFDQIKGLGSFLAALFGTTAVINIIISAMMFLD</sequence>
<feature type="transmembrane region" description="Helical" evidence="1">
    <location>
        <begin position="56"/>
        <end position="77"/>
    </location>
</feature>
<dbReference type="AlphaFoldDB" id="A0A080ZHA6"/>
<evidence type="ECO:0000313" key="2">
    <source>
        <dbReference type="EMBL" id="ETO66017.1"/>
    </source>
</evidence>
<gene>
    <name evidence="2" type="ORF">F444_16734</name>
</gene>
<feature type="transmembrane region" description="Helical" evidence="1">
    <location>
        <begin position="89"/>
        <end position="114"/>
    </location>
</feature>
<keyword evidence="1" id="KW-0472">Membrane</keyword>
<evidence type="ECO:0000313" key="3">
    <source>
        <dbReference type="Proteomes" id="UP000028582"/>
    </source>
</evidence>
<organism evidence="2 3">
    <name type="scientific">Phytophthora nicotianae P1976</name>
    <dbReference type="NCBI Taxonomy" id="1317066"/>
    <lineage>
        <taxon>Eukaryota</taxon>
        <taxon>Sar</taxon>
        <taxon>Stramenopiles</taxon>
        <taxon>Oomycota</taxon>
        <taxon>Peronosporomycetes</taxon>
        <taxon>Peronosporales</taxon>
        <taxon>Peronosporaceae</taxon>
        <taxon>Phytophthora</taxon>
    </lineage>
</organism>
<name>A0A080ZHA6_PHYNI</name>
<dbReference type="EMBL" id="ANJA01003119">
    <property type="protein sequence ID" value="ETO66017.1"/>
    <property type="molecule type" value="Genomic_DNA"/>
</dbReference>
<feature type="transmembrane region" description="Helical" evidence="1">
    <location>
        <begin position="173"/>
        <end position="191"/>
    </location>
</feature>
<reference evidence="2 3" key="1">
    <citation type="submission" date="2013-11" db="EMBL/GenBank/DDBJ databases">
        <title>The Genome Sequence of Phytophthora parasitica P1976.</title>
        <authorList>
            <consortium name="The Broad Institute Genomics Platform"/>
            <person name="Russ C."/>
            <person name="Tyler B."/>
            <person name="Panabieres F."/>
            <person name="Shan W."/>
            <person name="Tripathy S."/>
            <person name="Grunwald N."/>
            <person name="Machado M."/>
            <person name="Johnson C.S."/>
            <person name="Walker B."/>
            <person name="Young S."/>
            <person name="Zeng Q."/>
            <person name="Gargeya S."/>
            <person name="Fitzgerald M."/>
            <person name="Haas B."/>
            <person name="Abouelleil A."/>
            <person name="Allen A.W."/>
            <person name="Alvarado L."/>
            <person name="Arachchi H.M."/>
            <person name="Berlin A.M."/>
            <person name="Chapman S.B."/>
            <person name="Gainer-Dewar J."/>
            <person name="Goldberg J."/>
            <person name="Griggs A."/>
            <person name="Gujja S."/>
            <person name="Hansen M."/>
            <person name="Howarth C."/>
            <person name="Imamovic A."/>
            <person name="Ireland A."/>
            <person name="Larimer J."/>
            <person name="McCowan C."/>
            <person name="Murphy C."/>
            <person name="Pearson M."/>
            <person name="Poon T.W."/>
            <person name="Priest M."/>
            <person name="Roberts A."/>
            <person name="Saif S."/>
            <person name="Shea T."/>
            <person name="Sisk P."/>
            <person name="Sykes S."/>
            <person name="Wortman J."/>
            <person name="Nusbaum C."/>
            <person name="Birren B."/>
        </authorList>
    </citation>
    <scope>NUCLEOTIDE SEQUENCE [LARGE SCALE GENOMIC DNA]</scope>
    <source>
        <strain evidence="2 3">P1976</strain>
    </source>
</reference>
<feature type="transmembrane region" description="Helical" evidence="1">
    <location>
        <begin position="316"/>
        <end position="336"/>
    </location>
</feature>
<protein>
    <submittedName>
        <fullName evidence="2">Uncharacterized protein</fullName>
    </submittedName>
</protein>
<evidence type="ECO:0000256" key="1">
    <source>
        <dbReference type="SAM" id="Phobius"/>
    </source>
</evidence>
<comment type="caution">
    <text evidence="2">The sequence shown here is derived from an EMBL/GenBank/DDBJ whole genome shotgun (WGS) entry which is preliminary data.</text>
</comment>
<accession>A0A080ZHA6</accession>
<feature type="transmembrane region" description="Helical" evidence="1">
    <location>
        <begin position="135"/>
        <end position="161"/>
    </location>
</feature>
<proteinExistence type="predicted"/>
<dbReference type="OrthoDB" id="112910at2759"/>
<dbReference type="Proteomes" id="UP000028582">
    <property type="component" value="Unassembled WGS sequence"/>
</dbReference>
<feature type="transmembrane region" description="Helical" evidence="1">
    <location>
        <begin position="342"/>
        <end position="366"/>
    </location>
</feature>
<keyword evidence="1" id="KW-0812">Transmembrane</keyword>
<keyword evidence="1" id="KW-1133">Transmembrane helix</keyword>
<feature type="transmembrane region" description="Helical" evidence="1">
    <location>
        <begin position="277"/>
        <end position="295"/>
    </location>
</feature>
<feature type="transmembrane region" description="Helical" evidence="1">
    <location>
        <begin position="518"/>
        <end position="538"/>
    </location>
</feature>
<feature type="transmembrane region" description="Helical" evidence="1">
    <location>
        <begin position="247"/>
        <end position="265"/>
    </location>
</feature>